<gene>
    <name evidence="16" type="ORF">N8I77_013684</name>
    <name evidence="17" type="ORF">N8I77_013696</name>
</gene>
<dbReference type="InterPro" id="IPR011234">
    <property type="entry name" value="Fumarylacetoacetase-like_C"/>
</dbReference>
<evidence type="ECO:0000256" key="1">
    <source>
        <dbReference type="ARBA" id="ARBA00004782"/>
    </source>
</evidence>
<evidence type="ECO:0000256" key="11">
    <source>
        <dbReference type="PIRSR" id="PIRSR605959-2"/>
    </source>
</evidence>
<dbReference type="InterPro" id="IPR036462">
    <property type="entry name" value="Fumarylacetoacetase_N_sf"/>
</dbReference>
<dbReference type="PANTHER" id="PTHR43069:SF2">
    <property type="entry name" value="FUMARYLACETOACETASE"/>
    <property type="match status" value="1"/>
</dbReference>
<feature type="binding site" evidence="11">
    <location>
        <position position="152"/>
    </location>
    <ligand>
        <name>substrate</name>
    </ligand>
</feature>
<protein>
    <recommendedName>
        <fullName evidence="3 13">Fumarylacetoacetase</fullName>
        <ecNumber evidence="3 13">3.7.1.2</ecNumber>
    </recommendedName>
    <alternativeName>
        <fullName evidence="13">Fumarylacetoacetate hydrolase</fullName>
    </alternativeName>
</protein>
<dbReference type="InterPro" id="IPR015377">
    <property type="entry name" value="Fumarylacetoacetase_N"/>
</dbReference>
<dbReference type="InterPro" id="IPR005959">
    <property type="entry name" value="Fumarylacetoacetase"/>
</dbReference>
<dbReference type="Proteomes" id="UP001265746">
    <property type="component" value="Unassembled WGS sequence"/>
</dbReference>
<dbReference type="SUPFAM" id="SSF56529">
    <property type="entry name" value="FAH"/>
    <property type="match status" value="1"/>
</dbReference>
<dbReference type="Pfam" id="PF01557">
    <property type="entry name" value="FAA_hydrolase"/>
    <property type="match status" value="1"/>
</dbReference>
<feature type="domain" description="Fumarylacetoacetase-like C-terminal" evidence="14">
    <location>
        <begin position="157"/>
        <end position="405"/>
    </location>
</feature>
<evidence type="ECO:0000256" key="3">
    <source>
        <dbReference type="ARBA" id="ARBA00012094"/>
    </source>
</evidence>
<feature type="active site" description="Proton acceptor" evidence="10">
    <location>
        <position position="143"/>
    </location>
</feature>
<comment type="similarity">
    <text evidence="2 13">Belongs to the FAH family.</text>
</comment>
<feature type="binding site" evidence="11">
    <location>
        <position position="138"/>
    </location>
    <ligand>
        <name>substrate</name>
    </ligand>
</feature>
<name>A0AAD9S1Z0_PHOAM</name>
<feature type="domain" description="Fumarylacetoacetase N-terminal" evidence="15">
    <location>
        <begin position="20"/>
        <end position="128"/>
    </location>
</feature>
<dbReference type="InterPro" id="IPR036663">
    <property type="entry name" value="Fumarylacetoacetase_C_sf"/>
</dbReference>
<evidence type="ECO:0000256" key="10">
    <source>
        <dbReference type="PIRSR" id="PIRSR605959-1"/>
    </source>
</evidence>
<feature type="binding site" evidence="11">
    <location>
        <position position="250"/>
    </location>
    <ligand>
        <name>substrate</name>
    </ligand>
</feature>
<feature type="binding site" evidence="12">
    <location>
        <position position="243"/>
    </location>
    <ligand>
        <name>Ca(2+)</name>
        <dbReference type="ChEBI" id="CHEBI:29108"/>
    </ligand>
</feature>
<evidence type="ECO:0000256" key="8">
    <source>
        <dbReference type="ARBA" id="ARBA00022878"/>
    </source>
</evidence>
<dbReference type="GO" id="GO:0046872">
    <property type="term" value="F:metal ion binding"/>
    <property type="evidence" value="ECO:0007669"/>
    <property type="project" value="UniProtKB-UniRule"/>
</dbReference>
<dbReference type="GO" id="GO:0006559">
    <property type="term" value="P:L-phenylalanine catabolic process"/>
    <property type="evidence" value="ECO:0007669"/>
    <property type="project" value="UniProtKB-UniRule"/>
</dbReference>
<evidence type="ECO:0000256" key="2">
    <source>
        <dbReference type="ARBA" id="ARBA00010211"/>
    </source>
</evidence>
<dbReference type="EMBL" id="JAUJFL010000013">
    <property type="protein sequence ID" value="KAK2595907.1"/>
    <property type="molecule type" value="Genomic_DNA"/>
</dbReference>
<keyword evidence="6 12" id="KW-0106">Calcium</keyword>
<comment type="caution">
    <text evidence="17">The sequence shown here is derived from an EMBL/GenBank/DDBJ whole genome shotgun (WGS) entry which is preliminary data.</text>
</comment>
<dbReference type="GO" id="GO:1902000">
    <property type="term" value="P:homogentisate catabolic process"/>
    <property type="evidence" value="ECO:0007669"/>
    <property type="project" value="TreeGrafter"/>
</dbReference>
<dbReference type="Gene3D" id="2.30.30.230">
    <property type="entry name" value="Fumarylacetoacetase, N-terminal domain"/>
    <property type="match status" value="1"/>
</dbReference>
<dbReference type="EMBL" id="JAUJFL010000013">
    <property type="protein sequence ID" value="KAK2595895.1"/>
    <property type="molecule type" value="Genomic_DNA"/>
</dbReference>
<keyword evidence="5 13" id="KW-0378">Hydrolase</keyword>
<dbReference type="AlphaFoldDB" id="A0AAD9S1Z0"/>
<dbReference type="Gene3D" id="3.90.850.10">
    <property type="entry name" value="Fumarylacetoacetase-like, C-terminal domain"/>
    <property type="match status" value="1"/>
</dbReference>
<evidence type="ECO:0000313" key="18">
    <source>
        <dbReference type="Proteomes" id="UP001265746"/>
    </source>
</evidence>
<sequence length="429" mass="46149">MSALKSWIDVPKGSDFSLRNIPFGIITSPSNHYRRPAVAIGSSVVDLKEFSIGGGFAELPEIQGHLHVFGEETLNSFAALGRRVTNAVRLYLSDILTADTKRAGLLKDNAALRKKAVLPQSAVILHLPMRIGDYTDFYAGLRHAFTVGTILRGADKALQPNYKHMPVAYHGRASSIVVSGTPIRRPRGQIPPPGSTTPNFSPCKRLDIELEIAALLGKPSEMGTPISVADASEYVFGYVLMNDWSARDIQAWEYVPLGPFTAKNFGTTISPWVVLADALEPHQTPALPNENTPLPYLVEERKDNVLDIHLEVELKTASGSKTNLTQTSSSNLLWSFPQMIAHHTITGCNLSVGDLLGSGTISGTEKGTQGSLLEATEGGKKPLQLPDSSETRTFLEDGDAVTITGRSGDDESGYVGFGECSGVILPALS</sequence>
<proteinExistence type="inferred from homology"/>
<comment type="cofactor">
    <cofactor evidence="13">
        <name>Mg(2+)</name>
        <dbReference type="ChEBI" id="CHEBI:18420"/>
    </cofactor>
    <cofactor evidence="13">
        <name>Ca(2+)</name>
        <dbReference type="ChEBI" id="CHEBI:29108"/>
    </cofactor>
</comment>
<evidence type="ECO:0000256" key="12">
    <source>
        <dbReference type="PIRSR" id="PIRSR605959-3"/>
    </source>
</evidence>
<organism evidence="17 18">
    <name type="scientific">Phomopsis amygdali</name>
    <name type="common">Fusicoccum amygdali</name>
    <dbReference type="NCBI Taxonomy" id="1214568"/>
    <lineage>
        <taxon>Eukaryota</taxon>
        <taxon>Fungi</taxon>
        <taxon>Dikarya</taxon>
        <taxon>Ascomycota</taxon>
        <taxon>Pezizomycotina</taxon>
        <taxon>Sordariomycetes</taxon>
        <taxon>Sordariomycetidae</taxon>
        <taxon>Diaporthales</taxon>
        <taxon>Diaporthaceae</taxon>
        <taxon>Diaporthe</taxon>
    </lineage>
</organism>
<evidence type="ECO:0000256" key="7">
    <source>
        <dbReference type="ARBA" id="ARBA00022842"/>
    </source>
</evidence>
<evidence type="ECO:0000256" key="6">
    <source>
        <dbReference type="ARBA" id="ARBA00022837"/>
    </source>
</evidence>
<dbReference type="PANTHER" id="PTHR43069">
    <property type="entry name" value="FUMARYLACETOACETASE"/>
    <property type="match status" value="1"/>
</dbReference>
<evidence type="ECO:0000256" key="5">
    <source>
        <dbReference type="ARBA" id="ARBA00022801"/>
    </source>
</evidence>
<feature type="binding site" evidence="11">
    <location>
        <position position="254"/>
    </location>
    <ligand>
        <name>substrate</name>
    </ligand>
</feature>
<dbReference type="GO" id="GO:0004334">
    <property type="term" value="F:fumarylacetoacetase activity"/>
    <property type="evidence" value="ECO:0007669"/>
    <property type="project" value="UniProtKB-UniRule"/>
</dbReference>
<reference evidence="17" key="1">
    <citation type="submission" date="2023-06" db="EMBL/GenBank/DDBJ databases">
        <authorList>
            <person name="Noh H."/>
        </authorList>
    </citation>
    <scope>NUCLEOTIDE SEQUENCE</scope>
    <source>
        <strain evidence="17">DUCC20226</strain>
    </source>
</reference>
<dbReference type="Pfam" id="PF09298">
    <property type="entry name" value="FAA_hydrolase_N"/>
    <property type="match status" value="1"/>
</dbReference>
<feature type="binding site" evidence="12">
    <location>
        <position position="263"/>
    </location>
    <ligand>
        <name>Mg(2+)</name>
        <dbReference type="ChEBI" id="CHEBI:18420"/>
    </ligand>
</feature>
<evidence type="ECO:0000313" key="16">
    <source>
        <dbReference type="EMBL" id="KAK2595895.1"/>
    </source>
</evidence>
<keyword evidence="7 12" id="KW-0460">Magnesium</keyword>
<feature type="binding site" evidence="12">
    <location>
        <position position="211"/>
    </location>
    <ligand>
        <name>Ca(2+)</name>
        <dbReference type="ChEBI" id="CHEBI:29108"/>
    </ligand>
</feature>
<feature type="binding site" evidence="11">
    <location>
        <position position="360"/>
    </location>
    <ligand>
        <name>substrate</name>
    </ligand>
</feature>
<feature type="binding site" evidence="12">
    <location>
        <position position="136"/>
    </location>
    <ligand>
        <name>Ca(2+)</name>
        <dbReference type="ChEBI" id="CHEBI:29108"/>
    </ligand>
</feature>
<evidence type="ECO:0000313" key="17">
    <source>
        <dbReference type="EMBL" id="KAK2595907.1"/>
    </source>
</evidence>
<keyword evidence="18" id="KW-1185">Reference proteome</keyword>
<accession>A0AAD9S1Z0</accession>
<comment type="pathway">
    <text evidence="1 13">Amino-acid degradation; L-phenylalanine degradation; acetoacetate and fumarate from L-phenylalanine: step 6/6.</text>
</comment>
<evidence type="ECO:0000259" key="15">
    <source>
        <dbReference type="Pfam" id="PF09298"/>
    </source>
</evidence>
<feature type="binding site" evidence="12">
    <location>
        <position position="243"/>
    </location>
    <ligand>
        <name>Mg(2+)</name>
        <dbReference type="ChEBI" id="CHEBI:18420"/>
    </ligand>
</feature>
<dbReference type="SUPFAM" id="SSF63433">
    <property type="entry name" value="Fumarylacetoacetate hydrolase, FAH, N-terminal domain"/>
    <property type="match status" value="1"/>
</dbReference>
<dbReference type="GO" id="GO:0006572">
    <property type="term" value="P:L-tyrosine catabolic process"/>
    <property type="evidence" value="ECO:0007669"/>
    <property type="project" value="UniProtKB-UniRule"/>
</dbReference>
<comment type="catalytic activity">
    <reaction evidence="13">
        <text>4-fumarylacetoacetate + H2O = acetoacetate + fumarate + H(+)</text>
        <dbReference type="Rhea" id="RHEA:10244"/>
        <dbReference type="ChEBI" id="CHEBI:13705"/>
        <dbReference type="ChEBI" id="CHEBI:15377"/>
        <dbReference type="ChEBI" id="CHEBI:15378"/>
        <dbReference type="ChEBI" id="CHEBI:18034"/>
        <dbReference type="ChEBI" id="CHEBI:29806"/>
        <dbReference type="EC" id="3.7.1.2"/>
    </reaction>
</comment>
<evidence type="ECO:0000256" key="4">
    <source>
        <dbReference type="ARBA" id="ARBA00022723"/>
    </source>
</evidence>
<dbReference type="FunFam" id="3.90.850.10:FF:000009">
    <property type="entry name" value="Fumarylacetoacetase"/>
    <property type="match status" value="1"/>
</dbReference>
<evidence type="ECO:0000256" key="9">
    <source>
        <dbReference type="ARBA" id="ARBA00023232"/>
    </source>
</evidence>
<feature type="binding site" evidence="12">
    <location>
        <position position="267"/>
    </location>
    <ligand>
        <name>Mg(2+)</name>
        <dbReference type="ChEBI" id="CHEBI:18420"/>
    </ligand>
</feature>
<evidence type="ECO:0000256" key="13">
    <source>
        <dbReference type="RuleBase" id="RU366008"/>
    </source>
</evidence>
<dbReference type="EC" id="3.7.1.2" evidence="3 13"/>
<evidence type="ECO:0000259" key="14">
    <source>
        <dbReference type="Pfam" id="PF01557"/>
    </source>
</evidence>
<keyword evidence="8 13" id="KW-0828">Tyrosine catabolism</keyword>
<keyword evidence="9 13" id="KW-0585">Phenylalanine catabolism</keyword>
<dbReference type="NCBIfam" id="TIGR01266">
    <property type="entry name" value="fum_ac_acetase"/>
    <property type="match status" value="1"/>
</dbReference>
<feature type="binding site" evidence="12">
    <location>
        <position position="209"/>
    </location>
    <ligand>
        <name>Ca(2+)</name>
        <dbReference type="ChEBI" id="CHEBI:29108"/>
    </ligand>
</feature>
<keyword evidence="4 12" id="KW-0479">Metal-binding</keyword>